<name>A0ABS6WJ23_9HYPH</name>
<dbReference type="Proteomes" id="UP001430804">
    <property type="component" value="Unassembled WGS sequence"/>
</dbReference>
<proteinExistence type="predicted"/>
<dbReference type="InterPro" id="IPR051044">
    <property type="entry name" value="MAG_DAG_Lipase"/>
</dbReference>
<evidence type="ECO:0000313" key="2">
    <source>
        <dbReference type="EMBL" id="MBW3095947.1"/>
    </source>
</evidence>
<keyword evidence="2" id="KW-0378">Hydrolase</keyword>
<dbReference type="EMBL" id="JAHWQX010000001">
    <property type="protein sequence ID" value="MBW3095947.1"/>
    <property type="molecule type" value="Genomic_DNA"/>
</dbReference>
<keyword evidence="3" id="KW-1185">Reference proteome</keyword>
<sequence length="315" mass="33530">MTNTPFPATPFVSPTGATLALRHCPAAAPASGQARGIVQINHGLAEHAARYARFAGFLAARGYHVYAHDHRGHGGTRAPDAAPGLFAREDGVAKVLADIAAVHAEIRRTHPGLPVICFGHSMGGLIALNYAEQHPGNLDGLAVWNANFDAGAAAIAARAILATERFFLGSDVPSRILPRLTFEAWGKAVPDARTPFDWLSRDPAEVQAYIDDPLCGFEPTVSLWRDVFALVAAGPKNLDRLPPGLPVQLVGGAADPATSNGAAVQALARQLQKSGQNDVSLTILPDTRHESLNDINRTETMLLFADWADTVVRRQ</sequence>
<dbReference type="InterPro" id="IPR022742">
    <property type="entry name" value="Hydrolase_4"/>
</dbReference>
<dbReference type="RefSeq" id="WP_219157712.1">
    <property type="nucleotide sequence ID" value="NZ_JAHWQX010000001.1"/>
</dbReference>
<protein>
    <submittedName>
        <fullName evidence="2">Alpha/beta hydrolase</fullName>
    </submittedName>
</protein>
<reference evidence="2" key="1">
    <citation type="submission" date="2021-07" db="EMBL/GenBank/DDBJ databases">
        <title>Pseudohoeflea marina sp. nov. a polyhydroxyalcanoate-producing bacterium.</title>
        <authorList>
            <person name="Zheng W."/>
            <person name="Yu S."/>
            <person name="Huang Y."/>
        </authorList>
    </citation>
    <scope>NUCLEOTIDE SEQUENCE</scope>
    <source>
        <strain evidence="2">DP4N28-3</strain>
    </source>
</reference>
<evidence type="ECO:0000313" key="3">
    <source>
        <dbReference type="Proteomes" id="UP001430804"/>
    </source>
</evidence>
<dbReference type="Pfam" id="PF12146">
    <property type="entry name" value="Hydrolase_4"/>
    <property type="match status" value="1"/>
</dbReference>
<dbReference type="PANTHER" id="PTHR11614">
    <property type="entry name" value="PHOSPHOLIPASE-RELATED"/>
    <property type="match status" value="1"/>
</dbReference>
<accession>A0ABS6WJ23</accession>
<comment type="caution">
    <text evidence="2">The sequence shown here is derived from an EMBL/GenBank/DDBJ whole genome shotgun (WGS) entry which is preliminary data.</text>
</comment>
<gene>
    <name evidence="2" type="ORF">KY465_01500</name>
</gene>
<dbReference type="GO" id="GO:0016787">
    <property type="term" value="F:hydrolase activity"/>
    <property type="evidence" value="ECO:0007669"/>
    <property type="project" value="UniProtKB-KW"/>
</dbReference>
<feature type="domain" description="Serine aminopeptidase S33" evidence="1">
    <location>
        <begin position="33"/>
        <end position="295"/>
    </location>
</feature>
<organism evidence="2 3">
    <name type="scientific">Pseudohoeflea coraliihabitans</name>
    <dbReference type="NCBI Taxonomy" id="2860393"/>
    <lineage>
        <taxon>Bacteria</taxon>
        <taxon>Pseudomonadati</taxon>
        <taxon>Pseudomonadota</taxon>
        <taxon>Alphaproteobacteria</taxon>
        <taxon>Hyphomicrobiales</taxon>
        <taxon>Rhizobiaceae</taxon>
        <taxon>Pseudohoeflea</taxon>
    </lineage>
</organism>
<evidence type="ECO:0000259" key="1">
    <source>
        <dbReference type="Pfam" id="PF12146"/>
    </source>
</evidence>